<dbReference type="EMBL" id="JAGRQH010000005">
    <property type="protein sequence ID" value="MBR0560046.1"/>
    <property type="molecule type" value="Genomic_DNA"/>
</dbReference>
<dbReference type="RefSeq" id="WP_211682103.1">
    <property type="nucleotide sequence ID" value="NZ_JAGRQH010000005.1"/>
</dbReference>
<evidence type="ECO:0000313" key="3">
    <source>
        <dbReference type="Proteomes" id="UP000677812"/>
    </source>
</evidence>
<name>A0ABS5E841_9PROT</name>
<organism evidence="2 3">
    <name type="scientific">Neokomagataea anthophila</name>
    <dbReference type="NCBI Taxonomy" id="2826925"/>
    <lineage>
        <taxon>Bacteria</taxon>
        <taxon>Pseudomonadati</taxon>
        <taxon>Pseudomonadota</taxon>
        <taxon>Alphaproteobacteria</taxon>
        <taxon>Acetobacterales</taxon>
        <taxon>Acetobacteraceae</taxon>
        <taxon>Neokomagataea</taxon>
    </lineage>
</organism>
<feature type="region of interest" description="Disordered" evidence="1">
    <location>
        <begin position="184"/>
        <end position="230"/>
    </location>
</feature>
<proteinExistence type="predicted"/>
<protein>
    <submittedName>
        <fullName evidence="2">Uncharacterized protein</fullName>
    </submittedName>
</protein>
<dbReference type="Proteomes" id="UP000677812">
    <property type="component" value="Unassembled WGS sequence"/>
</dbReference>
<evidence type="ECO:0000313" key="2">
    <source>
        <dbReference type="EMBL" id="MBR0560046.1"/>
    </source>
</evidence>
<reference evidence="2 3" key="1">
    <citation type="submission" date="2021-04" db="EMBL/GenBank/DDBJ databases">
        <title>The complete genome sequence of Neokomagataea sp. TBRC 2177.</title>
        <authorList>
            <person name="Charoenyingcharoen P."/>
            <person name="Yukphan P."/>
        </authorList>
    </citation>
    <scope>NUCLEOTIDE SEQUENCE [LARGE SCALE GENOMIC DNA]</scope>
    <source>
        <strain evidence="2 3">TBRC 2177</strain>
    </source>
</reference>
<feature type="region of interest" description="Disordered" evidence="1">
    <location>
        <begin position="1"/>
        <end position="20"/>
    </location>
</feature>
<evidence type="ECO:0000256" key="1">
    <source>
        <dbReference type="SAM" id="MobiDB-lite"/>
    </source>
</evidence>
<sequence length="610" mass="64057">MFGVGAQEQATPKAGDPFNSVFGHEAETTLPAQAHAHQGTWLGNLAQFARDADESAGAELVKAGANIVDGITLHHLRGTDYDPVAYKKSVDKIVASRAGDWGNGVAKLGGQLLGDAGVAYTVGRIMPSLGGGLAANALTQGLQGATTASLVDQNPLLGGVLGAASAPAGAVASRAVKALRKETPAMAGGSNGTADGASLSDAAPETVTSQSPEQPPEPTLPQSKPPPEAIKLGLLTGPKQADKLAARVWNDYQQGGPVTLIDSKIPGVRLTASQATGNAGLALLERVRRAANPNKFTDIDVQNSVARNAYAQKIIGTDDQLEAAEAARTTLEAQHRDAAFAEQVPVDVLPIRQHLARLIDDNRGRETVQQPLINVLRQLNNVAEEDGTAMPDKLWNVRKYLGDMVSPRAQGTANDGQAAASQLLALKPTLTDQIDAGAPGFKTYLQHYEEMSRPIDAMRYLQGRKLTDAQGNVQLGKLDSFLNAIKQEQRKSGARLADSVTDEQFKALTDLRDDMRLHSRIDLGKARGSDTNVNLMTSGKVAKMAQGVAPKVAAMGAGYLEGGALGGLLANGAAGLVERRMMGRMANTEKATLDYLDNALVNPRLLNGGR</sequence>
<comment type="caution">
    <text evidence="2">The sequence shown here is derived from an EMBL/GenBank/DDBJ whole genome shotgun (WGS) entry which is preliminary data.</text>
</comment>
<accession>A0ABS5E841</accession>
<keyword evidence="3" id="KW-1185">Reference proteome</keyword>
<gene>
    <name evidence="2" type="ORF">KB213_08270</name>
</gene>
<feature type="compositionally biased region" description="Pro residues" evidence="1">
    <location>
        <begin position="213"/>
        <end position="228"/>
    </location>
</feature>